<feature type="region of interest" description="Disordered" evidence="1">
    <location>
        <begin position="55"/>
        <end position="77"/>
    </location>
</feature>
<evidence type="ECO:0000313" key="2">
    <source>
        <dbReference type="EMBL" id="TEB31965.1"/>
    </source>
</evidence>
<dbReference type="AlphaFoldDB" id="A0A4Y7TCR1"/>
<gene>
    <name evidence="2" type="ORF">FA13DRAFT_1813732</name>
</gene>
<proteinExistence type="predicted"/>
<reference evidence="2 3" key="1">
    <citation type="journal article" date="2019" name="Nat. Ecol. Evol.">
        <title>Megaphylogeny resolves global patterns of mushroom evolution.</title>
        <authorList>
            <person name="Varga T."/>
            <person name="Krizsan K."/>
            <person name="Foldi C."/>
            <person name="Dima B."/>
            <person name="Sanchez-Garcia M."/>
            <person name="Sanchez-Ramirez S."/>
            <person name="Szollosi G.J."/>
            <person name="Szarkandi J.G."/>
            <person name="Papp V."/>
            <person name="Albert L."/>
            <person name="Andreopoulos W."/>
            <person name="Angelini C."/>
            <person name="Antonin V."/>
            <person name="Barry K.W."/>
            <person name="Bougher N.L."/>
            <person name="Buchanan P."/>
            <person name="Buyck B."/>
            <person name="Bense V."/>
            <person name="Catcheside P."/>
            <person name="Chovatia M."/>
            <person name="Cooper J."/>
            <person name="Damon W."/>
            <person name="Desjardin D."/>
            <person name="Finy P."/>
            <person name="Geml J."/>
            <person name="Haridas S."/>
            <person name="Hughes K."/>
            <person name="Justo A."/>
            <person name="Karasinski D."/>
            <person name="Kautmanova I."/>
            <person name="Kiss B."/>
            <person name="Kocsube S."/>
            <person name="Kotiranta H."/>
            <person name="LaButti K.M."/>
            <person name="Lechner B.E."/>
            <person name="Liimatainen K."/>
            <person name="Lipzen A."/>
            <person name="Lukacs Z."/>
            <person name="Mihaltcheva S."/>
            <person name="Morgado L.N."/>
            <person name="Niskanen T."/>
            <person name="Noordeloos M.E."/>
            <person name="Ohm R.A."/>
            <person name="Ortiz-Santana B."/>
            <person name="Ovrebo C."/>
            <person name="Racz N."/>
            <person name="Riley R."/>
            <person name="Savchenko A."/>
            <person name="Shiryaev A."/>
            <person name="Soop K."/>
            <person name="Spirin V."/>
            <person name="Szebenyi C."/>
            <person name="Tomsovsky M."/>
            <person name="Tulloss R.E."/>
            <person name="Uehling J."/>
            <person name="Grigoriev I.V."/>
            <person name="Vagvolgyi C."/>
            <person name="Papp T."/>
            <person name="Martin F.M."/>
            <person name="Miettinen O."/>
            <person name="Hibbett D.S."/>
            <person name="Nagy L.G."/>
        </authorList>
    </citation>
    <scope>NUCLEOTIDE SEQUENCE [LARGE SCALE GENOMIC DNA]</scope>
    <source>
        <strain evidence="2 3">FP101781</strain>
    </source>
</reference>
<feature type="compositionally biased region" description="Basic and acidic residues" evidence="1">
    <location>
        <begin position="149"/>
        <end position="172"/>
    </location>
</feature>
<sequence length="180" mass="20715">MSSSDEERPMNHFFDDDSEYGEMLNRDAWLRGETDSDLEREGDEMEKYAEAIEYESDDYSDNHDLPQDARDLPAGFPTSLLEEPYRAPLSPSFLVSILERMERRNRARQALHRSKSSSTEIDPEDECDPEADADNEVSDGAALSPETEIQEKASSPDRQVKSTRKLRQERNLVPKKWLSK</sequence>
<accession>A0A4Y7TCR1</accession>
<feature type="compositionally biased region" description="Acidic residues" evidence="1">
    <location>
        <begin position="121"/>
        <end position="137"/>
    </location>
</feature>
<dbReference type="EMBL" id="QPFP01000017">
    <property type="protein sequence ID" value="TEB31965.1"/>
    <property type="molecule type" value="Genomic_DNA"/>
</dbReference>
<feature type="compositionally biased region" description="Basic residues" evidence="1">
    <location>
        <begin position="105"/>
        <end position="115"/>
    </location>
</feature>
<protein>
    <submittedName>
        <fullName evidence="2">Uncharacterized protein</fullName>
    </submittedName>
</protein>
<comment type="caution">
    <text evidence="2">The sequence shown here is derived from an EMBL/GenBank/DDBJ whole genome shotgun (WGS) entry which is preliminary data.</text>
</comment>
<organism evidence="2 3">
    <name type="scientific">Coprinellus micaceus</name>
    <name type="common">Glistening ink-cap mushroom</name>
    <name type="synonym">Coprinus micaceus</name>
    <dbReference type="NCBI Taxonomy" id="71717"/>
    <lineage>
        <taxon>Eukaryota</taxon>
        <taxon>Fungi</taxon>
        <taxon>Dikarya</taxon>
        <taxon>Basidiomycota</taxon>
        <taxon>Agaricomycotina</taxon>
        <taxon>Agaricomycetes</taxon>
        <taxon>Agaricomycetidae</taxon>
        <taxon>Agaricales</taxon>
        <taxon>Agaricineae</taxon>
        <taxon>Psathyrellaceae</taxon>
        <taxon>Coprinellus</taxon>
    </lineage>
</organism>
<dbReference type="Proteomes" id="UP000298030">
    <property type="component" value="Unassembled WGS sequence"/>
</dbReference>
<evidence type="ECO:0000256" key="1">
    <source>
        <dbReference type="SAM" id="MobiDB-lite"/>
    </source>
</evidence>
<keyword evidence="3" id="KW-1185">Reference proteome</keyword>
<feature type="region of interest" description="Disordered" evidence="1">
    <location>
        <begin position="105"/>
        <end position="180"/>
    </location>
</feature>
<dbReference type="OrthoDB" id="10571459at2759"/>
<evidence type="ECO:0000313" key="3">
    <source>
        <dbReference type="Proteomes" id="UP000298030"/>
    </source>
</evidence>
<name>A0A4Y7TCR1_COPMI</name>
<feature type="compositionally biased region" description="Basic and acidic residues" evidence="1">
    <location>
        <begin position="60"/>
        <end position="71"/>
    </location>
</feature>